<sequence length="193" mass="21631">MTALARMTQPDPQHEKRGNMRRGHRRGLTRLRRDYEARLAELMLPAPCGIQELADRLSEQRGRPLHLIPIAMRAAQPCGLWIAADAADFVIFEARTTRPHQDHIIAHELAHIMCGHRSSSSLDDATARLVFPDLDPELVRDMLQRTNYSDAQEREAELMASLILTTQNDGRPSPPATALGTLSGALGLPHRRR</sequence>
<feature type="region of interest" description="Disordered" evidence="1">
    <location>
        <begin position="1"/>
        <end position="26"/>
    </location>
</feature>
<comment type="caution">
    <text evidence="2">The sequence shown here is derived from an EMBL/GenBank/DDBJ whole genome shotgun (WGS) entry which is preliminary data.</text>
</comment>
<evidence type="ECO:0000313" key="3">
    <source>
        <dbReference type="Proteomes" id="UP001611162"/>
    </source>
</evidence>
<proteinExistence type="predicted"/>
<protein>
    <submittedName>
        <fullName evidence="2">Toxin</fullName>
    </submittedName>
</protein>
<name>A0ABW7SX71_9ACTN</name>
<organism evidence="2 3">
    <name type="scientific">Streptomyces abikoensis</name>
    <dbReference type="NCBI Taxonomy" id="97398"/>
    <lineage>
        <taxon>Bacteria</taxon>
        <taxon>Bacillati</taxon>
        <taxon>Actinomycetota</taxon>
        <taxon>Actinomycetes</taxon>
        <taxon>Kitasatosporales</taxon>
        <taxon>Streptomycetaceae</taxon>
        <taxon>Streptomyces</taxon>
    </lineage>
</organism>
<accession>A0ABW7SX71</accession>
<evidence type="ECO:0000256" key="1">
    <source>
        <dbReference type="SAM" id="MobiDB-lite"/>
    </source>
</evidence>
<gene>
    <name evidence="2" type="ORF">ACH4TF_05125</name>
</gene>
<feature type="region of interest" description="Disordered" evidence="1">
    <location>
        <begin position="167"/>
        <end position="193"/>
    </location>
</feature>
<keyword evidence="3" id="KW-1185">Reference proteome</keyword>
<evidence type="ECO:0000313" key="2">
    <source>
        <dbReference type="EMBL" id="MFI0909825.1"/>
    </source>
</evidence>
<dbReference type="RefSeq" id="WP_358215508.1">
    <property type="nucleotide sequence ID" value="NZ_JBEYAO010000002.1"/>
</dbReference>
<feature type="compositionally biased region" description="Low complexity" evidence="1">
    <location>
        <begin position="176"/>
        <end position="193"/>
    </location>
</feature>
<dbReference type="Proteomes" id="UP001611162">
    <property type="component" value="Unassembled WGS sequence"/>
</dbReference>
<reference evidence="2 3" key="1">
    <citation type="submission" date="2024-10" db="EMBL/GenBank/DDBJ databases">
        <title>The Natural Products Discovery Center: Release of the First 8490 Sequenced Strains for Exploring Actinobacteria Biosynthetic Diversity.</title>
        <authorList>
            <person name="Kalkreuter E."/>
            <person name="Kautsar S.A."/>
            <person name="Yang D."/>
            <person name="Bader C.D."/>
            <person name="Teijaro C.N."/>
            <person name="Fluegel L."/>
            <person name="Davis C.M."/>
            <person name="Simpson J.R."/>
            <person name="Lauterbach L."/>
            <person name="Steele A.D."/>
            <person name="Gui C."/>
            <person name="Meng S."/>
            <person name="Li G."/>
            <person name="Viehrig K."/>
            <person name="Ye F."/>
            <person name="Su P."/>
            <person name="Kiefer A.F."/>
            <person name="Nichols A."/>
            <person name="Cepeda A.J."/>
            <person name="Yan W."/>
            <person name="Fan B."/>
            <person name="Jiang Y."/>
            <person name="Adhikari A."/>
            <person name="Zheng C.-J."/>
            <person name="Schuster L."/>
            <person name="Cowan T.M."/>
            <person name="Smanski M.J."/>
            <person name="Chevrette M.G."/>
            <person name="De Carvalho L.P.S."/>
            <person name="Shen B."/>
        </authorList>
    </citation>
    <scope>NUCLEOTIDE SEQUENCE [LARGE SCALE GENOMIC DNA]</scope>
    <source>
        <strain evidence="2 3">NPDC020979</strain>
    </source>
</reference>
<dbReference type="EMBL" id="JBIRRB010000001">
    <property type="protein sequence ID" value="MFI0909825.1"/>
    <property type="molecule type" value="Genomic_DNA"/>
</dbReference>